<dbReference type="PROSITE" id="PS50110">
    <property type="entry name" value="RESPONSE_REGULATORY"/>
    <property type="match status" value="1"/>
</dbReference>
<accession>A0A1H3VUJ2</accession>
<dbReference type="OrthoDB" id="9808843at2"/>
<dbReference type="InterPro" id="IPR011006">
    <property type="entry name" value="CheY-like_superfamily"/>
</dbReference>
<reference evidence="6" key="1">
    <citation type="submission" date="2016-10" db="EMBL/GenBank/DDBJ databases">
        <authorList>
            <person name="Varghese N."/>
            <person name="Submissions S."/>
        </authorList>
    </citation>
    <scope>NUCLEOTIDE SEQUENCE [LARGE SCALE GENOMIC DNA]</scope>
    <source>
        <strain evidence="6">KPR-1</strain>
    </source>
</reference>
<dbReference type="CDD" id="cd06170">
    <property type="entry name" value="LuxR_C_like"/>
    <property type="match status" value="1"/>
</dbReference>
<organism evidence="5 6">
    <name type="scientific">Bowdeniella nasicola</name>
    <dbReference type="NCBI Taxonomy" id="208480"/>
    <lineage>
        <taxon>Bacteria</taxon>
        <taxon>Bacillati</taxon>
        <taxon>Actinomycetota</taxon>
        <taxon>Actinomycetes</taxon>
        <taxon>Actinomycetales</taxon>
        <taxon>Actinomycetaceae</taxon>
        <taxon>Bowdeniella</taxon>
    </lineage>
</organism>
<sequence length="206" mass="21594">MISIIVVDDQAMVRGALAALLNLEDDISVVGQAASGAEALDLLAHLSRGGTSVDVALLDVEMPELDGIGTARRITAEFPDTASLIVTTFGRPGYVQRALAAGALGFIVKDTPVERLAAAIRQVAEGERVVDPQLAVDSMTRGTSPLTERETDVLRAALDGATIEDIAAALHLSTGTVRNHVSSAMTKTKARTRSEAAHIARESGWL</sequence>
<dbReference type="PRINTS" id="PR00038">
    <property type="entry name" value="HTHLUXR"/>
</dbReference>
<feature type="domain" description="Response regulatory" evidence="4">
    <location>
        <begin position="3"/>
        <end position="124"/>
    </location>
</feature>
<dbReference type="Pfam" id="PF00196">
    <property type="entry name" value="GerE"/>
    <property type="match status" value="1"/>
</dbReference>
<dbReference type="RefSeq" id="WP_092561156.1">
    <property type="nucleotide sequence ID" value="NZ_FNQV01000001.1"/>
</dbReference>
<evidence type="ECO:0000259" key="3">
    <source>
        <dbReference type="PROSITE" id="PS50043"/>
    </source>
</evidence>
<dbReference type="GO" id="GO:0000160">
    <property type="term" value="P:phosphorelay signal transduction system"/>
    <property type="evidence" value="ECO:0007669"/>
    <property type="project" value="InterPro"/>
</dbReference>
<gene>
    <name evidence="5" type="ORF">SAMN02910418_00247</name>
</gene>
<keyword evidence="2" id="KW-0597">Phosphoprotein</keyword>
<dbReference type="Gene3D" id="3.40.50.2300">
    <property type="match status" value="1"/>
</dbReference>
<dbReference type="AlphaFoldDB" id="A0A1H3VUJ2"/>
<dbReference type="SUPFAM" id="SSF46894">
    <property type="entry name" value="C-terminal effector domain of the bipartite response regulators"/>
    <property type="match status" value="1"/>
</dbReference>
<dbReference type="EMBL" id="FNQV01000001">
    <property type="protein sequence ID" value="SDZ78515.1"/>
    <property type="molecule type" value="Genomic_DNA"/>
</dbReference>
<dbReference type="GO" id="GO:0006355">
    <property type="term" value="P:regulation of DNA-templated transcription"/>
    <property type="evidence" value="ECO:0007669"/>
    <property type="project" value="InterPro"/>
</dbReference>
<dbReference type="PROSITE" id="PS50043">
    <property type="entry name" value="HTH_LUXR_2"/>
    <property type="match status" value="1"/>
</dbReference>
<protein>
    <submittedName>
        <fullName evidence="5">Two component transcriptional regulator, LuxR family</fullName>
    </submittedName>
</protein>
<evidence type="ECO:0000313" key="5">
    <source>
        <dbReference type="EMBL" id="SDZ78515.1"/>
    </source>
</evidence>
<evidence type="ECO:0000259" key="4">
    <source>
        <dbReference type="PROSITE" id="PS50110"/>
    </source>
</evidence>
<dbReference type="PANTHER" id="PTHR43214:SF42">
    <property type="entry name" value="TRANSCRIPTIONAL REGULATORY PROTEIN DESR"/>
    <property type="match status" value="1"/>
</dbReference>
<dbReference type="SMART" id="SM00448">
    <property type="entry name" value="REC"/>
    <property type="match status" value="1"/>
</dbReference>
<evidence type="ECO:0000313" key="6">
    <source>
        <dbReference type="Proteomes" id="UP000199288"/>
    </source>
</evidence>
<keyword evidence="6" id="KW-1185">Reference proteome</keyword>
<dbReference type="InterPro" id="IPR000792">
    <property type="entry name" value="Tscrpt_reg_LuxR_C"/>
</dbReference>
<dbReference type="Proteomes" id="UP000199288">
    <property type="component" value="Unassembled WGS sequence"/>
</dbReference>
<dbReference type="InterPro" id="IPR016032">
    <property type="entry name" value="Sig_transdc_resp-reg_C-effctor"/>
</dbReference>
<dbReference type="GO" id="GO:0003677">
    <property type="term" value="F:DNA binding"/>
    <property type="evidence" value="ECO:0007669"/>
    <property type="project" value="UniProtKB-KW"/>
</dbReference>
<dbReference type="Pfam" id="PF00072">
    <property type="entry name" value="Response_reg"/>
    <property type="match status" value="1"/>
</dbReference>
<name>A0A1H3VUJ2_9ACTO</name>
<feature type="domain" description="HTH luxR-type" evidence="3">
    <location>
        <begin position="139"/>
        <end position="204"/>
    </location>
</feature>
<dbReference type="InterPro" id="IPR039420">
    <property type="entry name" value="WalR-like"/>
</dbReference>
<dbReference type="SMART" id="SM00421">
    <property type="entry name" value="HTH_LUXR"/>
    <property type="match status" value="1"/>
</dbReference>
<evidence type="ECO:0000256" key="1">
    <source>
        <dbReference type="ARBA" id="ARBA00023125"/>
    </source>
</evidence>
<dbReference type="SUPFAM" id="SSF52172">
    <property type="entry name" value="CheY-like"/>
    <property type="match status" value="1"/>
</dbReference>
<evidence type="ECO:0000256" key="2">
    <source>
        <dbReference type="PROSITE-ProRule" id="PRU00169"/>
    </source>
</evidence>
<proteinExistence type="predicted"/>
<keyword evidence="1" id="KW-0238">DNA-binding</keyword>
<dbReference type="InterPro" id="IPR001789">
    <property type="entry name" value="Sig_transdc_resp-reg_receiver"/>
</dbReference>
<feature type="modified residue" description="4-aspartylphosphate" evidence="2">
    <location>
        <position position="59"/>
    </location>
</feature>
<dbReference type="PANTHER" id="PTHR43214">
    <property type="entry name" value="TWO-COMPONENT RESPONSE REGULATOR"/>
    <property type="match status" value="1"/>
</dbReference>